<dbReference type="InterPro" id="IPR043502">
    <property type="entry name" value="DNA/RNA_pol_sf"/>
</dbReference>
<dbReference type="Pfam" id="PF13966">
    <property type="entry name" value="zf-RVT"/>
    <property type="match status" value="1"/>
</dbReference>
<keyword evidence="3" id="KW-1185">Reference proteome</keyword>
<organism evidence="3 4">
    <name type="scientific">Spinacia oleracea</name>
    <name type="common">Spinach</name>
    <dbReference type="NCBI Taxonomy" id="3562"/>
    <lineage>
        <taxon>Eukaryota</taxon>
        <taxon>Viridiplantae</taxon>
        <taxon>Streptophyta</taxon>
        <taxon>Embryophyta</taxon>
        <taxon>Tracheophyta</taxon>
        <taxon>Spermatophyta</taxon>
        <taxon>Magnoliopsida</taxon>
        <taxon>eudicotyledons</taxon>
        <taxon>Gunneridae</taxon>
        <taxon>Pentapetalae</taxon>
        <taxon>Caryophyllales</taxon>
        <taxon>Chenopodiaceae</taxon>
        <taxon>Chenopodioideae</taxon>
        <taxon>Anserineae</taxon>
        <taxon>Spinacia</taxon>
    </lineage>
</organism>
<protein>
    <recommendedName>
        <fullName evidence="2">Reverse transcriptase domain-containing protein</fullName>
    </recommendedName>
</protein>
<reference evidence="4" key="2">
    <citation type="submission" date="2025-08" db="UniProtKB">
        <authorList>
            <consortium name="RefSeq"/>
        </authorList>
    </citation>
    <scope>IDENTIFICATION</scope>
    <source>
        <tissue evidence="4">Leaf</tissue>
    </source>
</reference>
<dbReference type="Pfam" id="PF14111">
    <property type="entry name" value="DUF4283"/>
    <property type="match status" value="1"/>
</dbReference>
<gene>
    <name evidence="4" type="primary">LOC130469808</name>
</gene>
<reference evidence="3" key="1">
    <citation type="journal article" date="2021" name="Nat. Commun.">
        <title>Genomic analyses provide insights into spinach domestication and the genetic basis of agronomic traits.</title>
        <authorList>
            <person name="Cai X."/>
            <person name="Sun X."/>
            <person name="Xu C."/>
            <person name="Sun H."/>
            <person name="Wang X."/>
            <person name="Ge C."/>
            <person name="Zhang Z."/>
            <person name="Wang Q."/>
            <person name="Fei Z."/>
            <person name="Jiao C."/>
            <person name="Wang Q."/>
        </authorList>
    </citation>
    <scope>NUCLEOTIDE SEQUENCE [LARGE SCALE GENOMIC DNA]</scope>
    <source>
        <strain evidence="3">cv. Varoflay</strain>
    </source>
</reference>
<dbReference type="Pfam" id="PF00078">
    <property type="entry name" value="RVT_1"/>
    <property type="match status" value="1"/>
</dbReference>
<dbReference type="Gene3D" id="3.60.10.10">
    <property type="entry name" value="Endonuclease/exonuclease/phosphatase"/>
    <property type="match status" value="1"/>
</dbReference>
<dbReference type="InterPro" id="IPR026960">
    <property type="entry name" value="RVT-Znf"/>
</dbReference>
<name>A0ABM3RI42_SPIOL</name>
<dbReference type="InterPro" id="IPR000477">
    <property type="entry name" value="RT_dom"/>
</dbReference>
<dbReference type="CDD" id="cd01650">
    <property type="entry name" value="RT_nLTR_like"/>
    <property type="match status" value="1"/>
</dbReference>
<dbReference type="PANTHER" id="PTHR33233:SF17">
    <property type="entry name" value="DUF4283 DOMAIN-CONTAINING PROTEIN"/>
    <property type="match status" value="1"/>
</dbReference>
<dbReference type="InterPro" id="IPR025558">
    <property type="entry name" value="DUF4283"/>
</dbReference>
<dbReference type="PROSITE" id="PS50878">
    <property type="entry name" value="RT_POL"/>
    <property type="match status" value="1"/>
</dbReference>
<dbReference type="InterPro" id="IPR036691">
    <property type="entry name" value="Endo/exonu/phosph_ase_sf"/>
</dbReference>
<sequence length="1489" mass="167520">MAKKKKASLIVTSPMASEDDSAQSKPRNESLLVPEGGQKSNPVAANSEMNLENEELVYSNLVHSSAGMIPKALHDTIIALNQSLGLTGEGSLIPQCSTDSVFRNSGNVGVIGQPLKHQASPSGSTQVSKEGGTVKEPWVNLFAGAKLASKGAPLEFVTPLVKDGKKVAQLQQSELATMADKWQASLVMYVVGESPTLASVRRFMAAVWSEVATPQVFFHDEGYFIIRFECIEDKNRIVAGGPYTFYGNPMIIKPWAADFNFYEEVLKVIPLWVKFPNLPLHCWGSDSLSRISSLLGVPLCADECTIKQERVSFSRVLIDMDITTVLPDHVWIEDARGVMFKQAVVYDWKPLYCKKCNTAGHDCTKPSKVAPKPAVKKVWVAKPTQQHVAAPQQQTGGILTPHHDPPVVQTSGQDWNIVTRRTRGPSRMRNLSPSNPFTVLSGDLGFKEISGEIDSDGVIVQNTSHEPHEEETRVKIAKFPRLSSKLGRHWSWGNNYSLNPRGRIWLGWQQLEVDLSILHTHEQFLHCVIRDRTGDVSFFFTAVYGLHTIETRKDLWHSLVLLLPNVGSHPWLLSGDFNSLLSDTDRINGSQVSIAETKDFNEFIVTAGLFPLQSVGHYFSWHKGYGDGKTANRIDWGLGNAGWIHKFSGLPIQYLNSSISDHSPLLVNCFPDKVEGGKPFRFLNYLADHSKFASLIENSWGTSGKTGSAMFRLWSKLNLVKHKLKTLHSEEFAEKTCTDNLRKWLRVDEIALRQKSRIQWLQVGDSNHHFFFSSVKERNRQTRITVLFDDCGNKLVEADAIQGEIVGFYKKLLGSAAQSLPAVHIPTVRSGSTLSISAKQWLSREVTTLEIDQALKGIGDDKAPGLDGFNAVFFKRTWHVIKADVYKAVLEFFRTNTMLPQFNCTSITLVPKVPNPSKVKDFRPIACCTVIYKLVAKILTTRMQSVIGDVVNEAQSGFIPGRQISDNILLATEQIKGYTRTHISPRCLIKVDLKKAYDSIEWSFLKSVMVELGFPVCFVRWVFTCISTVSYSILINGKPSQPFRAKKGLRQGDPMSPFLFAIGMEYLTRHLQQLQTLPDFNFHPKCEKLALTHLMFADDLLMFSRADTLSVEMLFAAFNNFSRASGLEANLDKSNIYIGGVPAATKSTILDAVHIPEGQFHFRYLGVPLSTKKLAYNQCRTLIDKVVARSKSWTARHLSYAGRLQLVQAILLSLQAFWCQIFILPKKVLKEIQNYCRIFLWTGLTDPSKDLWWHGTLYVFLEVLVGGTLRKWGYGIKLLPLFTQWPATISWLLRKILDSHTLIDDVGGWDAVVQKGKFSIKLMYKHLLGVHDKVPWKRVVCNNKASPKSVFITWLALWNKLPTRDRLLAWKIVTANSCPLCSTMPESTGHLFFECSYSAAVCGKILQQLQFHRNPAPFDQELAWILKATKRTGDRYKLLLMFFSESIYGIWLQRNEMVFNQQCRSPADLVHDIQFRVACRATDSQKLLC</sequence>
<evidence type="ECO:0000313" key="3">
    <source>
        <dbReference type="Proteomes" id="UP000813463"/>
    </source>
</evidence>
<dbReference type="RefSeq" id="XP_056695277.1">
    <property type="nucleotide sequence ID" value="XM_056839299.1"/>
</dbReference>
<proteinExistence type="predicted"/>
<evidence type="ECO:0000259" key="2">
    <source>
        <dbReference type="PROSITE" id="PS50878"/>
    </source>
</evidence>
<evidence type="ECO:0000256" key="1">
    <source>
        <dbReference type="SAM" id="MobiDB-lite"/>
    </source>
</evidence>
<evidence type="ECO:0000313" key="4">
    <source>
        <dbReference type="RefSeq" id="XP_056695277.1"/>
    </source>
</evidence>
<dbReference type="SUPFAM" id="SSF56672">
    <property type="entry name" value="DNA/RNA polymerases"/>
    <property type="match status" value="1"/>
</dbReference>
<dbReference type="SUPFAM" id="SSF56219">
    <property type="entry name" value="DNase I-like"/>
    <property type="match status" value="1"/>
</dbReference>
<feature type="domain" description="Reverse transcriptase" evidence="2">
    <location>
        <begin position="891"/>
        <end position="1169"/>
    </location>
</feature>
<dbReference type="Proteomes" id="UP000813463">
    <property type="component" value="Chromosome 3"/>
</dbReference>
<dbReference type="GeneID" id="130469808"/>
<dbReference type="PANTHER" id="PTHR33233">
    <property type="entry name" value="ENDONUCLEASE/EXONUCLEASE/PHOSPHATASE"/>
    <property type="match status" value="1"/>
</dbReference>
<feature type="region of interest" description="Disordered" evidence="1">
    <location>
        <begin position="1"/>
        <end position="43"/>
    </location>
</feature>
<accession>A0ABM3RI42</accession>